<dbReference type="AlphaFoldDB" id="V9VZZ2"/>
<dbReference type="EMBL" id="CP006773">
    <property type="protein sequence ID" value="AHD02945.1"/>
    <property type="molecule type" value="Genomic_DNA"/>
</dbReference>
<gene>
    <name evidence="1" type="ORF">METH_06855</name>
</gene>
<dbReference type="KEGG" id="lmd:METH_06855"/>
<dbReference type="STRING" id="999552.METH_06855"/>
<dbReference type="PATRIC" id="fig|999552.6.peg.1379"/>
<proteinExistence type="predicted"/>
<dbReference type="Proteomes" id="UP000018780">
    <property type="component" value="Chromosome"/>
</dbReference>
<protein>
    <submittedName>
        <fullName evidence="1">Uncharacterized protein</fullName>
    </submittedName>
</protein>
<name>V9VZZ2_9RHOB</name>
<evidence type="ECO:0000313" key="2">
    <source>
        <dbReference type="Proteomes" id="UP000018780"/>
    </source>
</evidence>
<organism evidence="1 2">
    <name type="scientific">Leisingera methylohalidivorans DSM 14336</name>
    <dbReference type="NCBI Taxonomy" id="999552"/>
    <lineage>
        <taxon>Bacteria</taxon>
        <taxon>Pseudomonadati</taxon>
        <taxon>Pseudomonadota</taxon>
        <taxon>Alphaproteobacteria</taxon>
        <taxon>Rhodobacterales</taxon>
        <taxon>Roseobacteraceae</taxon>
        <taxon>Leisingera</taxon>
    </lineage>
</organism>
<keyword evidence="2" id="KW-1185">Reference proteome</keyword>
<accession>V9VZZ2</accession>
<sequence length="60" mass="6518">MFQGIDSPSQAYTVYRHLEDGNETLATLAAAYPVEIFQDADKQIQSAFLLGVLMGLAANI</sequence>
<reference evidence="1 2" key="1">
    <citation type="submission" date="2013-09" db="EMBL/GenBank/DDBJ databases">
        <authorList>
            <consortium name="DOE Joint Genome Institute"/>
            <person name="Klenk H.-P."/>
            <person name="Huntemann M."/>
            <person name="Han J."/>
            <person name="Chen A."/>
            <person name="Kyrpides N."/>
            <person name="Mavromatis K."/>
            <person name="Markowitz V."/>
            <person name="Palaniappan K."/>
            <person name="Ivanova N."/>
            <person name="Schaumberg A."/>
            <person name="Pati A."/>
            <person name="Liolios K."/>
            <person name="Nordberg H.P."/>
            <person name="Cantor M.N."/>
            <person name="Hua S.X."/>
            <person name="Woyke T."/>
        </authorList>
    </citation>
    <scope>NUCLEOTIDE SEQUENCE [LARGE SCALE GENOMIC DNA]</scope>
    <source>
        <strain evidence="1 2">DSM 14336</strain>
    </source>
</reference>
<dbReference type="HOGENOM" id="CLU_2935947_0_0_5"/>
<evidence type="ECO:0000313" key="1">
    <source>
        <dbReference type="EMBL" id="AHD02945.1"/>
    </source>
</evidence>